<gene>
    <name evidence="2" type="ORF">MARA_02460</name>
</gene>
<evidence type="ECO:0000313" key="2">
    <source>
        <dbReference type="EMBL" id="BBY46816.1"/>
    </source>
</evidence>
<keyword evidence="3" id="KW-1185">Reference proteome</keyword>
<feature type="compositionally biased region" description="Polar residues" evidence="1">
    <location>
        <begin position="234"/>
        <end position="250"/>
    </location>
</feature>
<keyword evidence="2" id="KW-0614">Plasmid</keyword>
<protein>
    <submittedName>
        <fullName evidence="2">Uncharacterized protein</fullName>
    </submittedName>
</protein>
<evidence type="ECO:0000256" key="1">
    <source>
        <dbReference type="SAM" id="MobiDB-lite"/>
    </source>
</evidence>
<feature type="region of interest" description="Disordered" evidence="1">
    <location>
        <begin position="231"/>
        <end position="250"/>
    </location>
</feature>
<dbReference type="Proteomes" id="UP000467428">
    <property type="component" value="Plasmid pJCM18538"/>
</dbReference>
<accession>A0A7I7RRY8</accession>
<organism evidence="2 3">
    <name type="scientific">Mycolicibacterium arabiense</name>
    <dbReference type="NCBI Taxonomy" id="1286181"/>
    <lineage>
        <taxon>Bacteria</taxon>
        <taxon>Bacillati</taxon>
        <taxon>Actinomycetota</taxon>
        <taxon>Actinomycetes</taxon>
        <taxon>Mycobacteriales</taxon>
        <taxon>Mycobacteriaceae</taxon>
        <taxon>Mycolicibacterium</taxon>
    </lineage>
</organism>
<reference evidence="2 3" key="1">
    <citation type="journal article" date="2019" name="Emerg. Microbes Infect.">
        <title>Comprehensive subspecies identification of 175 nontuberculous mycobacteria species based on 7547 genomic profiles.</title>
        <authorList>
            <person name="Matsumoto Y."/>
            <person name="Kinjo T."/>
            <person name="Motooka D."/>
            <person name="Nabeya D."/>
            <person name="Jung N."/>
            <person name="Uechi K."/>
            <person name="Horii T."/>
            <person name="Iida T."/>
            <person name="Fujita J."/>
            <person name="Nakamura S."/>
        </authorList>
    </citation>
    <scope>NUCLEOTIDE SEQUENCE [LARGE SCALE GENOMIC DNA]</scope>
    <source>
        <strain evidence="2 3">JCM 18538</strain>
        <plasmid evidence="2">pJCM18538</plasmid>
    </source>
</reference>
<geneLocation type="plasmid" evidence="2">
    <name>pJCM18538</name>
</geneLocation>
<evidence type="ECO:0000313" key="3">
    <source>
        <dbReference type="Proteomes" id="UP000467428"/>
    </source>
</evidence>
<sequence length="250" mass="26896">MLGEGADVLIVDHGGAQGDRRFALIDESNGHVASAKQARLWRTLLQCQAFVNASGVHIRFPGGRVTATDDEDIDELLSSFVGRPVHLMDKRPPGATLERADPEQVLERGLDAEVDAPLLELAQATPGTSFTDFAPLHAITTATLCAIGVEAERYRPNLVIETPLDHPPTQRTTGPEALSRLVGRVCAFSVRLRGASSRPWSTASCRERPTHCAHQRCTIAYRLLISACSPARGHTSTSSPKVRCTSATAS</sequence>
<dbReference type="AlphaFoldDB" id="A0A7I7RRY8"/>
<dbReference type="KEGG" id="marz:MARA_02460"/>
<proteinExistence type="predicted"/>
<name>A0A7I7RRY8_9MYCO</name>
<dbReference type="EMBL" id="AP022592">
    <property type="protein sequence ID" value="BBY46816.1"/>
    <property type="molecule type" value="Genomic_DNA"/>
</dbReference>